<gene>
    <name evidence="1" type="ORF">CSUI_011492</name>
</gene>
<name>A0A2C6KD84_9APIC</name>
<dbReference type="RefSeq" id="XP_067916434.1">
    <property type="nucleotide sequence ID" value="XM_068071590.1"/>
</dbReference>
<protein>
    <submittedName>
        <fullName evidence="1">Amp-binding enzyme domain-containing protein</fullName>
    </submittedName>
</protein>
<dbReference type="EMBL" id="MIGC01012349">
    <property type="protein sequence ID" value="PHJ14698.1"/>
    <property type="molecule type" value="Genomic_DNA"/>
</dbReference>
<comment type="caution">
    <text evidence="1">The sequence shown here is derived from an EMBL/GenBank/DDBJ whole genome shotgun (WGS) entry which is preliminary data.</text>
</comment>
<feature type="non-terminal residue" evidence="1">
    <location>
        <position position="170"/>
    </location>
</feature>
<keyword evidence="2" id="KW-1185">Reference proteome</keyword>
<proteinExistence type="predicted"/>
<dbReference type="AlphaFoldDB" id="A0A2C6KD84"/>
<feature type="non-terminal residue" evidence="1">
    <location>
        <position position="1"/>
    </location>
</feature>
<evidence type="ECO:0000313" key="2">
    <source>
        <dbReference type="Proteomes" id="UP000221165"/>
    </source>
</evidence>
<reference evidence="1 2" key="1">
    <citation type="journal article" date="2017" name="Int. J. Parasitol.">
        <title>The genome of the protozoan parasite Cystoisospora suis and a reverse vaccinology approach to identify vaccine candidates.</title>
        <authorList>
            <person name="Palmieri N."/>
            <person name="Shrestha A."/>
            <person name="Ruttkowski B."/>
            <person name="Beck T."/>
            <person name="Vogl C."/>
            <person name="Tomley F."/>
            <person name="Blake D.P."/>
            <person name="Joachim A."/>
        </authorList>
    </citation>
    <scope>NUCLEOTIDE SEQUENCE [LARGE SCALE GENOMIC DNA]</scope>
    <source>
        <strain evidence="1 2">Wien I</strain>
    </source>
</reference>
<sequence length="170" mass="19213">PVGLSRESLISLLSLSLYDCPNLSSFISLLSLSLLSNATRKERYFTLFQHVFLSRPGESAVWRSLNYEEATTPQPPSPSSPYQTVLDLVDSPSPYDKKTSFKGTPPDHRDATSWWSSAYGIFRVGLERAKEKRGSEVSPRCMGARPNPEKDKEFKYWTFDEADEKARLLG</sequence>
<organism evidence="1 2">
    <name type="scientific">Cystoisospora suis</name>
    <dbReference type="NCBI Taxonomy" id="483139"/>
    <lineage>
        <taxon>Eukaryota</taxon>
        <taxon>Sar</taxon>
        <taxon>Alveolata</taxon>
        <taxon>Apicomplexa</taxon>
        <taxon>Conoidasida</taxon>
        <taxon>Coccidia</taxon>
        <taxon>Eucoccidiorida</taxon>
        <taxon>Eimeriorina</taxon>
        <taxon>Sarcocystidae</taxon>
        <taxon>Cystoisospora</taxon>
    </lineage>
</organism>
<accession>A0A2C6KD84</accession>
<evidence type="ECO:0000313" key="1">
    <source>
        <dbReference type="EMBL" id="PHJ14698.1"/>
    </source>
</evidence>
<dbReference type="VEuPathDB" id="ToxoDB:CSUI_011492"/>
<dbReference type="Proteomes" id="UP000221165">
    <property type="component" value="Unassembled WGS sequence"/>
</dbReference>
<dbReference type="GeneID" id="94434801"/>